<organism evidence="1 2">
    <name type="scientific">Pseudomonas koreensis</name>
    <dbReference type="NCBI Taxonomy" id="198620"/>
    <lineage>
        <taxon>Bacteria</taxon>
        <taxon>Pseudomonadati</taxon>
        <taxon>Pseudomonadota</taxon>
        <taxon>Gammaproteobacteria</taxon>
        <taxon>Pseudomonadales</taxon>
        <taxon>Pseudomonadaceae</taxon>
        <taxon>Pseudomonas</taxon>
    </lineage>
</organism>
<dbReference type="EMBL" id="MKWS01000011">
    <property type="protein sequence ID" value="RVD76615.1"/>
    <property type="molecule type" value="Genomic_DNA"/>
</dbReference>
<reference evidence="1 2" key="1">
    <citation type="submission" date="2016-10" db="EMBL/GenBank/DDBJ databases">
        <title>Search of new enzymes for the oxidation of sulfur compounds.</title>
        <authorList>
            <person name="Novo A."/>
            <person name="Moreira I.S."/>
            <person name="Castro P.M."/>
        </authorList>
    </citation>
    <scope>NUCLEOTIDE SEQUENCE [LARGE SCALE GENOMIC DNA]</scope>
    <source>
        <strain evidence="1 2">A9</strain>
    </source>
</reference>
<dbReference type="AlphaFoldDB" id="A0AA94ELY7"/>
<protein>
    <submittedName>
        <fullName evidence="1">Uncharacterized protein</fullName>
    </submittedName>
</protein>
<gene>
    <name evidence="1" type="ORF">A9HBioS_3599</name>
</gene>
<sequence length="90" mass="10364">MTELQRRYSSNDQLIRHHKLNLPFLNPLNLPRLANERLTAVQRSKLASAKHLPRTMVIVPDPPTTGSEYGFLDHLDMTVRNKKPELVHDA</sequence>
<evidence type="ECO:0000313" key="1">
    <source>
        <dbReference type="EMBL" id="RVD76615.1"/>
    </source>
</evidence>
<dbReference type="Proteomes" id="UP000288002">
    <property type="component" value="Unassembled WGS sequence"/>
</dbReference>
<comment type="caution">
    <text evidence="1">The sequence shown here is derived from an EMBL/GenBank/DDBJ whole genome shotgun (WGS) entry which is preliminary data.</text>
</comment>
<name>A0AA94ELY7_9PSED</name>
<evidence type="ECO:0000313" key="2">
    <source>
        <dbReference type="Proteomes" id="UP000288002"/>
    </source>
</evidence>
<accession>A0AA94ELY7</accession>
<proteinExistence type="predicted"/>